<dbReference type="SUPFAM" id="SSF102110">
    <property type="entry name" value="(2r)-phospho-3-sulfolactate synthase ComA"/>
    <property type="match status" value="1"/>
</dbReference>
<dbReference type="KEGG" id="pbk:Back11_24680"/>
<dbReference type="AlphaFoldDB" id="A0A3G9J8E1"/>
<dbReference type="EMBL" id="AP019308">
    <property type="protein sequence ID" value="BBH21123.1"/>
    <property type="molecule type" value="Genomic_DNA"/>
</dbReference>
<gene>
    <name evidence="2" type="ORF">Back11_24680</name>
</gene>
<proteinExistence type="inferred from homology"/>
<accession>A0A3G9J8E1</accession>
<dbReference type="OrthoDB" id="7809088at2"/>
<reference evidence="2 3" key="1">
    <citation type="submission" date="2018-11" db="EMBL/GenBank/DDBJ databases">
        <title>Complete genome sequence of Paenibacillus baekrokdamisoli strain KCTC 33723.</title>
        <authorList>
            <person name="Kang S.W."/>
            <person name="Lee K.C."/>
            <person name="Kim K.K."/>
            <person name="Kim J.S."/>
            <person name="Kim D.S."/>
            <person name="Ko S.H."/>
            <person name="Yang S.H."/>
            <person name="Lee J.S."/>
        </authorList>
    </citation>
    <scope>NUCLEOTIDE SEQUENCE [LARGE SCALE GENOMIC DNA]</scope>
    <source>
        <strain evidence="2 3">KCTC 33723</strain>
    </source>
</reference>
<comment type="similarity">
    <text evidence="1">Belongs to the phosphosulfolactate synthase family.</text>
</comment>
<name>A0A3G9J8E1_9BACL</name>
<dbReference type="PANTHER" id="PTHR48413">
    <property type="match status" value="1"/>
</dbReference>
<dbReference type="RefSeq" id="WP_125657111.1">
    <property type="nucleotide sequence ID" value="NZ_AP019308.1"/>
</dbReference>
<protein>
    <submittedName>
        <fullName evidence="2">Phosphosulfolactate synthase</fullName>
    </submittedName>
</protein>
<dbReference type="PANTHER" id="PTHR48413:SF1">
    <property type="entry name" value="PROTEIN HEAT-STRESS-ASSOCIATED 32"/>
    <property type="match status" value="1"/>
</dbReference>
<evidence type="ECO:0000313" key="2">
    <source>
        <dbReference type="EMBL" id="BBH21123.1"/>
    </source>
</evidence>
<dbReference type="Gene3D" id="3.20.20.70">
    <property type="entry name" value="Aldolase class I"/>
    <property type="match status" value="1"/>
</dbReference>
<sequence>MRSIPRTSWPAALFDPSGQRGMSARASLEQSAHRTTGRGLTMVIDKGLGRHSFSDLLETAGDYMDCIKLGFGTAPLYPTDLLLSKIELAKRYGLTVMPGGTLLETAVQQDIVPTFFNTICRLGFNGVEISDGTIELSRSKRTALIQEGVKNGLRVVTEYGKKLNGSLIDANLLAVTADEDWAAGAEVLIVEARESGVGVGIFDEKGDCREDVLNSVTRMLGDVSRIMWETPLKQQQVLLLQTFGSDVNLGNIQPSDVLSLETMRRGLRSDTFHFGSKAAPFHYMI</sequence>
<dbReference type="InterPro" id="IPR036112">
    <property type="entry name" value="ComA_synth_sf"/>
</dbReference>
<dbReference type="InterPro" id="IPR003830">
    <property type="entry name" value="ComA_synth"/>
</dbReference>
<dbReference type="Pfam" id="PF02679">
    <property type="entry name" value="ComA"/>
    <property type="match status" value="1"/>
</dbReference>
<evidence type="ECO:0000313" key="3">
    <source>
        <dbReference type="Proteomes" id="UP000275368"/>
    </source>
</evidence>
<evidence type="ECO:0000256" key="1">
    <source>
        <dbReference type="ARBA" id="ARBA00010424"/>
    </source>
</evidence>
<dbReference type="Proteomes" id="UP000275368">
    <property type="component" value="Chromosome"/>
</dbReference>
<organism evidence="2 3">
    <name type="scientific">Paenibacillus baekrokdamisoli</name>
    <dbReference type="NCBI Taxonomy" id="1712516"/>
    <lineage>
        <taxon>Bacteria</taxon>
        <taxon>Bacillati</taxon>
        <taxon>Bacillota</taxon>
        <taxon>Bacilli</taxon>
        <taxon>Bacillales</taxon>
        <taxon>Paenibacillaceae</taxon>
        <taxon>Paenibacillus</taxon>
    </lineage>
</organism>
<keyword evidence="3" id="KW-1185">Reference proteome</keyword>
<dbReference type="InterPro" id="IPR013785">
    <property type="entry name" value="Aldolase_TIM"/>
</dbReference>